<dbReference type="AlphaFoldDB" id="A0A4Q0VHN5"/>
<reference evidence="1 2" key="1">
    <citation type="submission" date="2018-08" db="EMBL/GenBank/DDBJ databases">
        <title>Lactobacillus suantsai sp. nov., isolated from traditional fermented suan-tsai in Taiwan.</title>
        <authorList>
            <person name="Huang C.-H."/>
        </authorList>
    </citation>
    <scope>NUCLEOTIDE SEQUENCE [LARGE SCALE GENOMIC DNA]</scope>
    <source>
        <strain evidence="1 2">BCRC 12945</strain>
    </source>
</reference>
<proteinExistence type="predicted"/>
<evidence type="ECO:0000313" key="2">
    <source>
        <dbReference type="Proteomes" id="UP000290602"/>
    </source>
</evidence>
<gene>
    <name evidence="1" type="ORF">DXH47_05765</name>
</gene>
<protein>
    <recommendedName>
        <fullName evidence="3">Membrane protein 6-pyruvoyl-tetrahydropterin synthase-related domain-containing protein</fullName>
    </recommendedName>
</protein>
<comment type="caution">
    <text evidence="1">The sequence shown here is derived from an EMBL/GenBank/DDBJ whole genome shotgun (WGS) entry which is preliminary data.</text>
</comment>
<dbReference type="EMBL" id="QXIL01000008">
    <property type="protein sequence ID" value="RXI78744.1"/>
    <property type="molecule type" value="Genomic_DNA"/>
</dbReference>
<dbReference type="Proteomes" id="UP000290602">
    <property type="component" value="Unassembled WGS sequence"/>
</dbReference>
<accession>A0A4Q0VHN5</accession>
<evidence type="ECO:0008006" key="3">
    <source>
        <dbReference type="Google" id="ProtNLM"/>
    </source>
</evidence>
<keyword evidence="2" id="KW-1185">Reference proteome</keyword>
<dbReference type="RefSeq" id="WP_129032410.1">
    <property type="nucleotide sequence ID" value="NZ_CP059603.1"/>
</dbReference>
<evidence type="ECO:0000313" key="1">
    <source>
        <dbReference type="EMBL" id="RXI78744.1"/>
    </source>
</evidence>
<organism evidence="1 2">
    <name type="scientific">Levilactobacillus suantsaii</name>
    <dbReference type="NCBI Taxonomy" id="2292255"/>
    <lineage>
        <taxon>Bacteria</taxon>
        <taxon>Bacillati</taxon>
        <taxon>Bacillota</taxon>
        <taxon>Bacilli</taxon>
        <taxon>Lactobacillales</taxon>
        <taxon>Lactobacillaceae</taxon>
        <taxon>Levilactobacillus</taxon>
    </lineage>
</organism>
<name>A0A4Q0VHN5_9LACO</name>
<sequence>MGQRSRKFIERYWWQLELVGFVILSLIWVLPGGAFGQLYVGDDLIFHLNRVQGLLSAIQQGGHWWQVPAVTTGAFSAWGYPINLFYPAVTLLPLAWIQLVIPGIPGYVCFLFLLNLVTLVVAAAVAHRLLGSRTQACLAAVLYGFAQYRFLDFFVRGALAEGIVFAFLPLVFYGSYCIVTGDYHRWYWLAIGMALIALTHVASLVLAAIAVVLMLGLWGLRRQDLQPRLGRLAAAIGLTVALALSFLGPLLQQLHHVGALGLAKYDLKDSALQLSTFLANSLGDAVASGSINMGFLLLATSVIAIIMWRQLTALDRYWLVLGAVFIYLSSTLFPWALFQNILGVIQFPWRFLALATFPLALVGAKAVARLTKATTLRRWAIVAPVTLALILGLTVSSTAALTEAIGPTNPKLLTTATYPAAVKSAVGSDADYVPQQGQVSMAAVRTHSIPVMNTQLNGKQPASLQQLSESPQVNGIDYTLHSTVTRDIKLPQLMYLGEHVSVNGHEQTPRLDSNDVVHITVHQGTSHIRFLYRRTGFQHFCGAISWLAWLVLLGLGGWRWWRQRQSRVKLTSSDD</sequence>
<dbReference type="OrthoDB" id="9784157at2"/>